<accession>K0NGZ0</accession>
<gene>
    <name evidence="15" type="ordered locus">TOL2_C09460</name>
</gene>
<keyword evidence="3 10" id="KW-1134">Transmembrane beta strand</keyword>
<evidence type="ECO:0000313" key="15">
    <source>
        <dbReference type="EMBL" id="CCK79113.1"/>
    </source>
</evidence>
<name>K0NGZ0_DESTT</name>
<evidence type="ECO:0000256" key="8">
    <source>
        <dbReference type="ARBA" id="ARBA00023170"/>
    </source>
</evidence>
<dbReference type="Pfam" id="PF00593">
    <property type="entry name" value="TonB_dep_Rec_b-barrel"/>
    <property type="match status" value="1"/>
</dbReference>
<dbReference type="GO" id="GO:0009279">
    <property type="term" value="C:cell outer membrane"/>
    <property type="evidence" value="ECO:0007669"/>
    <property type="project" value="UniProtKB-SubCell"/>
</dbReference>
<feature type="signal peptide" evidence="12">
    <location>
        <begin position="1"/>
        <end position="26"/>
    </location>
</feature>
<evidence type="ECO:0000259" key="13">
    <source>
        <dbReference type="Pfam" id="PF00593"/>
    </source>
</evidence>
<feature type="chain" id="PRO_5003835143" evidence="12">
    <location>
        <begin position="27"/>
        <end position="649"/>
    </location>
</feature>
<dbReference type="PANTHER" id="PTHR30069">
    <property type="entry name" value="TONB-DEPENDENT OUTER MEMBRANE RECEPTOR"/>
    <property type="match status" value="1"/>
</dbReference>
<dbReference type="InterPro" id="IPR000531">
    <property type="entry name" value="Beta-barrel_TonB"/>
</dbReference>
<keyword evidence="6 11" id="KW-0798">TonB box</keyword>
<dbReference type="InterPro" id="IPR039426">
    <property type="entry name" value="TonB-dep_rcpt-like"/>
</dbReference>
<evidence type="ECO:0000313" key="16">
    <source>
        <dbReference type="Proteomes" id="UP000007347"/>
    </source>
</evidence>
<keyword evidence="16" id="KW-1185">Reference proteome</keyword>
<reference evidence="15 16" key="1">
    <citation type="journal article" date="2013" name="Environ. Microbiol.">
        <title>Complete genome, catabolic sub-proteomes and key-metabolites of Desulfobacula toluolica Tol2, a marine, aromatic compound-degrading, sulfate-reducing bacterium.</title>
        <authorList>
            <person name="Wohlbrand L."/>
            <person name="Jacob J.H."/>
            <person name="Kube M."/>
            <person name="Mussmann M."/>
            <person name="Jarling R."/>
            <person name="Beck A."/>
            <person name="Amann R."/>
            <person name="Wilkes H."/>
            <person name="Reinhardt R."/>
            <person name="Rabus R."/>
        </authorList>
    </citation>
    <scope>NUCLEOTIDE SEQUENCE [LARGE SCALE GENOMIC DNA]</scope>
    <source>
        <strain evidence="16">DSM 7467 / Tol2</strain>
    </source>
</reference>
<dbReference type="InterPro" id="IPR012910">
    <property type="entry name" value="Plug_dom"/>
</dbReference>
<evidence type="ECO:0000256" key="3">
    <source>
        <dbReference type="ARBA" id="ARBA00022452"/>
    </source>
</evidence>
<keyword evidence="8 15" id="KW-0675">Receptor</keyword>
<evidence type="ECO:0000256" key="6">
    <source>
        <dbReference type="ARBA" id="ARBA00023077"/>
    </source>
</evidence>
<dbReference type="Proteomes" id="UP000007347">
    <property type="component" value="Chromosome"/>
</dbReference>
<keyword evidence="4 10" id="KW-0812">Transmembrane</keyword>
<dbReference type="CDD" id="cd01347">
    <property type="entry name" value="ligand_gated_channel"/>
    <property type="match status" value="1"/>
</dbReference>
<dbReference type="GO" id="GO:0015344">
    <property type="term" value="F:siderophore uptake transmembrane transporter activity"/>
    <property type="evidence" value="ECO:0007669"/>
    <property type="project" value="TreeGrafter"/>
</dbReference>
<evidence type="ECO:0000256" key="2">
    <source>
        <dbReference type="ARBA" id="ARBA00022448"/>
    </source>
</evidence>
<dbReference type="EMBL" id="FO203503">
    <property type="protein sequence ID" value="CCK79113.1"/>
    <property type="molecule type" value="Genomic_DNA"/>
</dbReference>
<comment type="subcellular location">
    <subcellularLocation>
        <location evidence="1 10">Cell outer membrane</location>
        <topology evidence="1 10">Multi-pass membrane protein</topology>
    </subcellularLocation>
</comment>
<keyword evidence="5 12" id="KW-0732">Signal</keyword>
<dbReference type="SUPFAM" id="SSF56935">
    <property type="entry name" value="Porins"/>
    <property type="match status" value="1"/>
</dbReference>
<dbReference type="PANTHER" id="PTHR30069:SF29">
    <property type="entry name" value="HEMOGLOBIN AND HEMOGLOBIN-HAPTOGLOBIN-BINDING PROTEIN 1-RELATED"/>
    <property type="match status" value="1"/>
</dbReference>
<evidence type="ECO:0000256" key="7">
    <source>
        <dbReference type="ARBA" id="ARBA00023136"/>
    </source>
</evidence>
<dbReference type="Gene3D" id="2.40.170.20">
    <property type="entry name" value="TonB-dependent receptor, beta-barrel domain"/>
    <property type="match status" value="1"/>
</dbReference>
<keyword evidence="7 10" id="KW-0472">Membrane</keyword>
<dbReference type="STRING" id="651182.TOL2_C09460"/>
<dbReference type="PROSITE" id="PS52016">
    <property type="entry name" value="TONB_DEPENDENT_REC_3"/>
    <property type="match status" value="1"/>
</dbReference>
<organism evidence="15 16">
    <name type="scientific">Desulfobacula toluolica (strain DSM 7467 / Tol2)</name>
    <dbReference type="NCBI Taxonomy" id="651182"/>
    <lineage>
        <taxon>Bacteria</taxon>
        <taxon>Pseudomonadati</taxon>
        <taxon>Thermodesulfobacteriota</taxon>
        <taxon>Desulfobacteria</taxon>
        <taxon>Desulfobacterales</taxon>
        <taxon>Desulfobacteraceae</taxon>
        <taxon>Desulfobacula</taxon>
    </lineage>
</organism>
<dbReference type="HOGENOM" id="CLU_008287_18_2_7"/>
<dbReference type="KEGG" id="dto:TOL2_C09460"/>
<evidence type="ECO:0000256" key="5">
    <source>
        <dbReference type="ARBA" id="ARBA00022729"/>
    </source>
</evidence>
<evidence type="ECO:0000256" key="10">
    <source>
        <dbReference type="PROSITE-ProRule" id="PRU01360"/>
    </source>
</evidence>
<sequence>MKGKQKKIVLIILSFIFTFSASIALADNKINRLDDIVITGTKTQHTLQDVPVETIVITREDIQKKNSQNIMDLLKDVPGIQTSYHNDVFGTYTWLAKMRGLDFNSGYALILIDGQRAMGCGQSGGMGEYGVGINQIPVEMIERIEIVKGPGSALYGSDAMAGVVNIITKRAPQKATGSAGVAYGQYDVKRENSDGSEEDANGSRKMSKTYVSYGDRITDNVGYFIHYNYESADDIAEDPVKSWKHSFLGKLDAKINEKTDIFLKTEFSDYEKEDNREEDSYRLSGIIDWHLSQNHSLSLKGYTYNWDFTHGYPGYSYGYKYGDVGYHQAELQYTWDINNWNTLVLGGETQLQGIDYTIENDDGSVVSVNEDVKTSSLYIQDEAVLLDKLTLVGSARYDHHSTFGKEVNPKFSLMYQPQETTTIRACFGTSFKSPTIRQLYYNTPYRHGSFYAQSNPELKPETAVGYGVSIEQWFMSQKMMVDLGYFRNEIEDMVISEDTGTLYNGLTLMRYKNVEKAWTQGIEFMCRAYLTDELTASFSYTYTDTENEESGKELTYVSRHSASFSPAYDWDKYGIGVSASIAYNSKQYTNTDNTQQIDAGAVFDAKIYKQLSKTAKLSFEADDIFDSVPARDGSFHAGRTFTAKLDIEF</sequence>
<dbReference type="OrthoDB" id="5389752at2"/>
<dbReference type="GO" id="GO:0044718">
    <property type="term" value="P:siderophore transmembrane transport"/>
    <property type="evidence" value="ECO:0007669"/>
    <property type="project" value="TreeGrafter"/>
</dbReference>
<feature type="domain" description="TonB-dependent receptor-like beta-barrel" evidence="13">
    <location>
        <begin position="270"/>
        <end position="622"/>
    </location>
</feature>
<dbReference type="PATRIC" id="fig|651182.5.peg.1136"/>
<evidence type="ECO:0000256" key="9">
    <source>
        <dbReference type="ARBA" id="ARBA00023237"/>
    </source>
</evidence>
<evidence type="ECO:0000256" key="11">
    <source>
        <dbReference type="RuleBase" id="RU003357"/>
    </source>
</evidence>
<evidence type="ECO:0000256" key="4">
    <source>
        <dbReference type="ARBA" id="ARBA00022692"/>
    </source>
</evidence>
<proteinExistence type="inferred from homology"/>
<evidence type="ECO:0000256" key="12">
    <source>
        <dbReference type="SAM" id="SignalP"/>
    </source>
</evidence>
<dbReference type="InterPro" id="IPR037066">
    <property type="entry name" value="Plug_dom_sf"/>
</dbReference>
<dbReference type="InterPro" id="IPR036942">
    <property type="entry name" value="Beta-barrel_TonB_sf"/>
</dbReference>
<keyword evidence="2 10" id="KW-0813">Transport</keyword>
<comment type="similarity">
    <text evidence="10 11">Belongs to the TonB-dependent receptor family.</text>
</comment>
<dbReference type="AlphaFoldDB" id="K0NGZ0"/>
<dbReference type="Gene3D" id="2.170.130.10">
    <property type="entry name" value="TonB-dependent receptor, plug domain"/>
    <property type="match status" value="1"/>
</dbReference>
<dbReference type="Pfam" id="PF07715">
    <property type="entry name" value="Plug"/>
    <property type="match status" value="1"/>
</dbReference>
<evidence type="ECO:0000256" key="1">
    <source>
        <dbReference type="ARBA" id="ARBA00004571"/>
    </source>
</evidence>
<evidence type="ECO:0000259" key="14">
    <source>
        <dbReference type="Pfam" id="PF07715"/>
    </source>
</evidence>
<protein>
    <submittedName>
        <fullName evidence="15">TonB-dependent receptor</fullName>
    </submittedName>
</protein>
<dbReference type="RefSeq" id="WP_014956463.1">
    <property type="nucleotide sequence ID" value="NC_018645.1"/>
</dbReference>
<keyword evidence="9 10" id="KW-0998">Cell outer membrane</keyword>
<feature type="domain" description="TonB-dependent receptor plug" evidence="14">
    <location>
        <begin position="47"/>
        <end position="163"/>
    </location>
</feature>